<evidence type="ECO:0000313" key="2">
    <source>
        <dbReference type="EMBL" id="WMF04540.1"/>
    </source>
</evidence>
<evidence type="ECO:0000313" key="3">
    <source>
        <dbReference type="Proteomes" id="UP000510844"/>
    </source>
</evidence>
<dbReference type="Gene3D" id="3.40.109.10">
    <property type="entry name" value="NADH Oxidase"/>
    <property type="match status" value="1"/>
</dbReference>
<evidence type="ECO:0000256" key="1">
    <source>
        <dbReference type="SAM" id="MobiDB-lite"/>
    </source>
</evidence>
<dbReference type="KEGG" id="mfeu:H1D33_18595"/>
<dbReference type="AlphaFoldDB" id="A0AAF0SXA5"/>
<dbReference type="EMBL" id="CP059322">
    <property type="protein sequence ID" value="WMF04540.1"/>
    <property type="molecule type" value="Genomic_DNA"/>
</dbReference>
<proteinExistence type="predicted"/>
<name>A0AAF0SXA5_9ACTN</name>
<reference evidence="2 3" key="2">
    <citation type="journal article" date="2021" name="Mar. Drugs">
        <title>A New Micromonospora Strain with Antibiotic Activity Isolated from the Microbiome of a Mid-Atlantic Deep-Sea Sponge.</title>
        <authorList>
            <person name="Back C.R."/>
            <person name="Stennett H.L."/>
            <person name="Williams S.E."/>
            <person name="Wang L."/>
            <person name="Ojeda Gomez J."/>
            <person name="Abdulle O.M."/>
            <person name="Duffy T."/>
            <person name="Neal C."/>
            <person name="Mantell J."/>
            <person name="Jepson M.A."/>
            <person name="Hendry K.R."/>
            <person name="Powell D."/>
            <person name="Stach J.E.M."/>
            <person name="Essex-Lopresti A.E."/>
            <person name="Willis C.L."/>
            <person name="Curnow P."/>
            <person name="Race P.R."/>
        </authorList>
    </citation>
    <scope>NUCLEOTIDE SEQUENCE [LARGE SCALE GENOMIC DNA]</scope>
    <source>
        <strain evidence="2 3">28ISP2-46</strain>
    </source>
</reference>
<reference evidence="3" key="1">
    <citation type="submission" date="2020-07" db="EMBL/GenBank/DDBJ databases">
        <title>A new Micromonospora strain with potent antibiotic activity isolated from the microbiome of a mid-Atlantic deep-sea sponge.</title>
        <authorList>
            <person name="Back C.R."/>
            <person name="Stennett H.L."/>
            <person name="Williams S.E."/>
            <person name="Wang L."/>
            <person name="Ojeda Gomez J."/>
            <person name="Abdulle O.M."/>
            <person name="Duffy T."/>
            <person name="Hendry K.R."/>
            <person name="Powell D."/>
            <person name="Stach J.E."/>
            <person name="Essex-Lopresti A.E."/>
            <person name="Willis C.L."/>
            <person name="Curnow P."/>
            <person name="Race P.R."/>
        </authorList>
    </citation>
    <scope>NUCLEOTIDE SEQUENCE [LARGE SCALE GENOMIC DNA]</scope>
    <source>
        <strain evidence="3">28ISP2-46</strain>
    </source>
</reference>
<organism evidence="2 3">
    <name type="scientific">Micromonospora robiginosa</name>
    <dbReference type="NCBI Taxonomy" id="2749844"/>
    <lineage>
        <taxon>Bacteria</taxon>
        <taxon>Bacillati</taxon>
        <taxon>Actinomycetota</taxon>
        <taxon>Actinomycetes</taxon>
        <taxon>Micromonosporales</taxon>
        <taxon>Micromonosporaceae</taxon>
        <taxon>Micromonospora</taxon>
    </lineage>
</organism>
<dbReference type="GO" id="GO:0016491">
    <property type="term" value="F:oxidoreductase activity"/>
    <property type="evidence" value="ECO:0007669"/>
    <property type="project" value="InterPro"/>
</dbReference>
<accession>A0AAF0SXA5</accession>
<dbReference type="RefSeq" id="WP_307755401.1">
    <property type="nucleotide sequence ID" value="NZ_CP059322.2"/>
</dbReference>
<dbReference type="Proteomes" id="UP000510844">
    <property type="component" value="Chromosome"/>
</dbReference>
<dbReference type="InterPro" id="IPR000415">
    <property type="entry name" value="Nitroreductase-like"/>
</dbReference>
<protein>
    <submittedName>
        <fullName evidence="2">Nitroreductase</fullName>
    </submittedName>
</protein>
<sequence>MDLAAFRALEPLCWRAPSAHNTQPWRLRYERWAITVGWDPADALPAGDPTGRDLRLSLGAFVETCLIVAADAGLRLDWVADHDDAEHRVGRLRPARQPYRTPFHAGDVADRRTHRGRFTDGPDAGLLTAVDEVARQAGGAVHVVPAGRLGALRRVADRRVYADPAVTAELRRWLRLDPARPEYRSDGLSDRCLGLSRPAAAGLRAALAAYPVLRPLGLPRLLAAGDDPLARGGTVLALVAPPDLDAAGQVEFGRVLMRMWLTLHAAGLAAHPLSQLVDVGATRDAIGASLDVAPERILHVTRVGRPVAPAPRSARRVGPGGGARRRSVAARVGQAFGSGTRPAGAGPPGHHRDDGGAVLPRTTSVVPSS</sequence>
<gene>
    <name evidence="2" type="ORF">H1D33_18595</name>
</gene>
<feature type="region of interest" description="Disordered" evidence="1">
    <location>
        <begin position="309"/>
        <end position="369"/>
    </location>
</feature>
<keyword evidence="3" id="KW-1185">Reference proteome</keyword>
<dbReference type="SUPFAM" id="SSF55469">
    <property type="entry name" value="FMN-dependent nitroreductase-like"/>
    <property type="match status" value="1"/>
</dbReference>